<dbReference type="Pfam" id="PF08806">
    <property type="entry name" value="Sep15_SelM"/>
    <property type="match status" value="1"/>
</dbReference>
<evidence type="ECO:0000313" key="4">
    <source>
        <dbReference type="EMBL" id="KAL0489423.1"/>
    </source>
</evidence>
<evidence type="ECO:0000256" key="1">
    <source>
        <dbReference type="ARBA" id="ARBA00005742"/>
    </source>
</evidence>
<keyword evidence="2" id="KW-0732">Signal</keyword>
<gene>
    <name evidence="4" type="ORF">AKO1_009173</name>
</gene>
<name>A0AAW2ZHS4_9EUKA</name>
<sequence>MFSKLFIVIIACIVCFVLCQDTFTNLGGADQPFHDEKDVARIETCVGQCLTKYPGVKEFIMQRSTTISGLQVMFLGEVPKLTIYTKTGDVETQYDVKDMSADEIEKLVVQHGCRKRTM</sequence>
<protein>
    <submittedName>
        <fullName evidence="4">Selenoprotein</fullName>
    </submittedName>
</protein>
<evidence type="ECO:0000259" key="3">
    <source>
        <dbReference type="Pfam" id="PF08806"/>
    </source>
</evidence>
<dbReference type="InterPro" id="IPR014912">
    <property type="entry name" value="Sep15_SelM_dom"/>
</dbReference>
<feature type="signal peptide" evidence="2">
    <location>
        <begin position="1"/>
        <end position="19"/>
    </location>
</feature>
<comment type="similarity">
    <text evidence="1">Belongs to the selenoprotein M/F family.</text>
</comment>
<feature type="chain" id="PRO_5043744349" evidence="2">
    <location>
        <begin position="20"/>
        <end position="118"/>
    </location>
</feature>
<organism evidence="4 5">
    <name type="scientific">Acrasis kona</name>
    <dbReference type="NCBI Taxonomy" id="1008807"/>
    <lineage>
        <taxon>Eukaryota</taxon>
        <taxon>Discoba</taxon>
        <taxon>Heterolobosea</taxon>
        <taxon>Tetramitia</taxon>
        <taxon>Eutetramitia</taxon>
        <taxon>Acrasidae</taxon>
        <taxon>Acrasis</taxon>
    </lineage>
</organism>
<dbReference type="AlphaFoldDB" id="A0AAW2ZHS4"/>
<evidence type="ECO:0000256" key="2">
    <source>
        <dbReference type="SAM" id="SignalP"/>
    </source>
</evidence>
<dbReference type="Proteomes" id="UP001431209">
    <property type="component" value="Unassembled WGS sequence"/>
</dbReference>
<accession>A0AAW2ZHS4</accession>
<reference evidence="4 5" key="1">
    <citation type="submission" date="2024-03" db="EMBL/GenBank/DDBJ databases">
        <title>The Acrasis kona genome and developmental transcriptomes reveal deep origins of eukaryotic multicellular pathways.</title>
        <authorList>
            <person name="Sheikh S."/>
            <person name="Fu C.-J."/>
            <person name="Brown M.W."/>
            <person name="Baldauf S.L."/>
        </authorList>
    </citation>
    <scope>NUCLEOTIDE SEQUENCE [LARGE SCALE GENOMIC DNA]</scope>
    <source>
        <strain evidence="4 5">ATCC MYA-3509</strain>
    </source>
</reference>
<evidence type="ECO:0000313" key="5">
    <source>
        <dbReference type="Proteomes" id="UP001431209"/>
    </source>
</evidence>
<comment type="caution">
    <text evidence="4">The sequence shown here is derived from an EMBL/GenBank/DDBJ whole genome shotgun (WGS) entry which is preliminary data.</text>
</comment>
<dbReference type="Gene3D" id="3.40.30.50">
    <property type="entry name" value="Sep15/SelM thioredoxin-like domain, active-site redox motif"/>
    <property type="match status" value="1"/>
</dbReference>
<feature type="domain" description="Selenoprotein F/M" evidence="3">
    <location>
        <begin position="40"/>
        <end position="112"/>
    </location>
</feature>
<dbReference type="InterPro" id="IPR036249">
    <property type="entry name" value="Thioredoxin-like_sf"/>
</dbReference>
<proteinExistence type="inferred from homology"/>
<dbReference type="SUPFAM" id="SSF52833">
    <property type="entry name" value="Thioredoxin-like"/>
    <property type="match status" value="1"/>
</dbReference>
<dbReference type="InterPro" id="IPR038219">
    <property type="entry name" value="Sep15/SelM_sf"/>
</dbReference>
<dbReference type="EMBL" id="JAOPGA020001558">
    <property type="protein sequence ID" value="KAL0489423.1"/>
    <property type="molecule type" value="Genomic_DNA"/>
</dbReference>
<keyword evidence="5" id="KW-1185">Reference proteome</keyword>